<feature type="signal peptide" evidence="11">
    <location>
        <begin position="1"/>
        <end position="18"/>
    </location>
</feature>
<keyword evidence="14" id="KW-1185">Reference proteome</keyword>
<keyword evidence="9" id="KW-0961">Cell wall biogenesis/degradation</keyword>
<protein>
    <recommendedName>
        <fullName evidence="3">Protein BIG1</fullName>
    </recommendedName>
</protein>
<name>A0A4S3JV63_9EURO</name>
<sequence>MHLSCFTLLAVGAATVNAFRDTSPFFLASTSEITLPSEQLKTATSLLEELTLKFSTCPSDYYVIVSQPGVHSTDFATLRSAPRLGAKMTGQDKGIRSTMTVHEVAGVLEAKQIQNLLERDCGAQTTVVDGASGSYPSDFGAAPHVIYIDFPVLPLGTERSQQLSDNDGLISDIIERLPAKKEYSVLYTTSPKEFVGSDSSVYQPKGDLYQDTIHMDLKRDYSAQPRQDNTPSNNKSLFQEYQYFTPGLFMGLMASFFFLIILYVGFSALTSLEVPYAAFEKDTASSVQKKQQ</sequence>
<feature type="chain" id="PRO_5020220879" description="Protein BIG1" evidence="11">
    <location>
        <begin position="19"/>
        <end position="292"/>
    </location>
</feature>
<dbReference type="VEuPathDB" id="FungiDB:EYZ11_001225"/>
<evidence type="ECO:0000259" key="12">
    <source>
        <dbReference type="Pfam" id="PF20520"/>
    </source>
</evidence>
<dbReference type="STRING" id="1220188.A0A4S3JV63"/>
<evidence type="ECO:0000313" key="13">
    <source>
        <dbReference type="EMBL" id="THC99319.1"/>
    </source>
</evidence>
<comment type="subcellular location">
    <subcellularLocation>
        <location evidence="1">Endoplasmic reticulum membrane</location>
        <topology evidence="1">Single-pass type I membrane protein</topology>
    </subcellularLocation>
</comment>
<evidence type="ECO:0000256" key="6">
    <source>
        <dbReference type="ARBA" id="ARBA00022824"/>
    </source>
</evidence>
<feature type="domain" description="V-type proton ATPase subunit S1/VOA1 transmembrane" evidence="12">
    <location>
        <begin position="242"/>
        <end position="281"/>
    </location>
</feature>
<dbReference type="Pfam" id="PF20520">
    <property type="entry name" value="Ac45-VOA1_TM"/>
    <property type="match status" value="1"/>
</dbReference>
<proteinExistence type="inferred from homology"/>
<evidence type="ECO:0000256" key="1">
    <source>
        <dbReference type="ARBA" id="ARBA00004115"/>
    </source>
</evidence>
<dbReference type="GO" id="GO:0071555">
    <property type="term" value="P:cell wall organization"/>
    <property type="evidence" value="ECO:0007669"/>
    <property type="project" value="UniProtKB-KW"/>
</dbReference>
<dbReference type="InterPro" id="IPR037654">
    <property type="entry name" value="Big1"/>
</dbReference>
<keyword evidence="4 10" id="KW-0812">Transmembrane</keyword>
<evidence type="ECO:0000256" key="7">
    <source>
        <dbReference type="ARBA" id="ARBA00022989"/>
    </source>
</evidence>
<evidence type="ECO:0000256" key="8">
    <source>
        <dbReference type="ARBA" id="ARBA00023136"/>
    </source>
</evidence>
<dbReference type="GO" id="GO:0006078">
    <property type="term" value="P:(1-&gt;6)-beta-D-glucan biosynthetic process"/>
    <property type="evidence" value="ECO:0007669"/>
    <property type="project" value="TreeGrafter"/>
</dbReference>
<evidence type="ECO:0000256" key="9">
    <source>
        <dbReference type="ARBA" id="ARBA00023316"/>
    </source>
</evidence>
<feature type="transmembrane region" description="Helical" evidence="10">
    <location>
        <begin position="243"/>
        <end position="266"/>
    </location>
</feature>
<keyword evidence="7 10" id="KW-1133">Transmembrane helix</keyword>
<dbReference type="AlphaFoldDB" id="A0A4S3JV63"/>
<accession>A0A4S3JV63</accession>
<dbReference type="GO" id="GO:0005789">
    <property type="term" value="C:endoplasmic reticulum membrane"/>
    <property type="evidence" value="ECO:0007669"/>
    <property type="project" value="UniProtKB-SubCell"/>
</dbReference>
<comment type="similarity">
    <text evidence="2">Belongs to the BIG1 family.</text>
</comment>
<dbReference type="EMBL" id="SOSA01000021">
    <property type="protein sequence ID" value="THC99319.1"/>
    <property type="molecule type" value="Genomic_DNA"/>
</dbReference>
<gene>
    <name evidence="13" type="ORF">EYZ11_001225</name>
</gene>
<evidence type="ECO:0000256" key="3">
    <source>
        <dbReference type="ARBA" id="ARBA00022089"/>
    </source>
</evidence>
<organism evidence="13 14">
    <name type="scientific">Aspergillus tanneri</name>
    <dbReference type="NCBI Taxonomy" id="1220188"/>
    <lineage>
        <taxon>Eukaryota</taxon>
        <taxon>Fungi</taxon>
        <taxon>Dikarya</taxon>
        <taxon>Ascomycota</taxon>
        <taxon>Pezizomycotina</taxon>
        <taxon>Eurotiomycetes</taxon>
        <taxon>Eurotiomycetidae</taxon>
        <taxon>Eurotiales</taxon>
        <taxon>Aspergillaceae</taxon>
        <taxon>Aspergillus</taxon>
        <taxon>Aspergillus subgen. Circumdati</taxon>
    </lineage>
</organism>
<keyword evidence="8 10" id="KW-0472">Membrane</keyword>
<reference evidence="13 14" key="1">
    <citation type="submission" date="2019-03" db="EMBL/GenBank/DDBJ databases">
        <title>The genome sequence of a newly discovered highly antifungal drug resistant Aspergillus species, Aspergillus tanneri NIH 1004.</title>
        <authorList>
            <person name="Mounaud S."/>
            <person name="Singh I."/>
            <person name="Joardar V."/>
            <person name="Pakala S."/>
            <person name="Pakala S."/>
            <person name="Venepally P."/>
            <person name="Hoover J."/>
            <person name="Nierman W."/>
            <person name="Chung J."/>
            <person name="Losada L."/>
        </authorList>
    </citation>
    <scope>NUCLEOTIDE SEQUENCE [LARGE SCALE GENOMIC DNA]</scope>
    <source>
        <strain evidence="13 14">NIH1004</strain>
    </source>
</reference>
<evidence type="ECO:0000256" key="5">
    <source>
        <dbReference type="ARBA" id="ARBA00022729"/>
    </source>
</evidence>
<evidence type="ECO:0000256" key="4">
    <source>
        <dbReference type="ARBA" id="ARBA00022692"/>
    </source>
</evidence>
<dbReference type="GO" id="GO:0009272">
    <property type="term" value="P:fungal-type cell wall biogenesis"/>
    <property type="evidence" value="ECO:0007669"/>
    <property type="project" value="TreeGrafter"/>
</dbReference>
<keyword evidence="6" id="KW-0256">Endoplasmic reticulum</keyword>
<evidence type="ECO:0000256" key="2">
    <source>
        <dbReference type="ARBA" id="ARBA00008203"/>
    </source>
</evidence>
<keyword evidence="5 11" id="KW-0732">Signal</keyword>
<evidence type="ECO:0000313" key="14">
    <source>
        <dbReference type="Proteomes" id="UP000308092"/>
    </source>
</evidence>
<dbReference type="InterPro" id="IPR046756">
    <property type="entry name" value="VAS1/VOA1_TM"/>
</dbReference>
<comment type="caution">
    <text evidence="13">The sequence shown here is derived from an EMBL/GenBank/DDBJ whole genome shotgun (WGS) entry which is preliminary data.</text>
</comment>
<dbReference type="PANTHER" id="PTHR28285">
    <property type="entry name" value="PROTEIN BIG1"/>
    <property type="match status" value="1"/>
</dbReference>
<dbReference type="Proteomes" id="UP000308092">
    <property type="component" value="Unassembled WGS sequence"/>
</dbReference>
<dbReference type="PANTHER" id="PTHR28285:SF1">
    <property type="entry name" value="PROTEIN BIG1"/>
    <property type="match status" value="1"/>
</dbReference>
<evidence type="ECO:0000256" key="10">
    <source>
        <dbReference type="SAM" id="Phobius"/>
    </source>
</evidence>
<evidence type="ECO:0000256" key="11">
    <source>
        <dbReference type="SAM" id="SignalP"/>
    </source>
</evidence>